<feature type="signal peptide" evidence="2">
    <location>
        <begin position="1"/>
        <end position="27"/>
    </location>
</feature>
<evidence type="ECO:0000313" key="4">
    <source>
        <dbReference type="Proteomes" id="UP001497457"/>
    </source>
</evidence>
<evidence type="ECO:0000256" key="1">
    <source>
        <dbReference type="SAM" id="MobiDB-lite"/>
    </source>
</evidence>
<proteinExistence type="predicted"/>
<name>A0ABC9EM48_9POAL</name>
<dbReference type="PRINTS" id="PR01217">
    <property type="entry name" value="PRICHEXTENSN"/>
</dbReference>
<feature type="region of interest" description="Disordered" evidence="1">
    <location>
        <begin position="92"/>
        <end position="143"/>
    </location>
</feature>
<feature type="chain" id="PRO_5044873688" evidence="2">
    <location>
        <begin position="28"/>
        <end position="266"/>
    </location>
</feature>
<sequence length="266" mass="29877">MAVLPRCHRFLALAVVVWLAAASGCLCRPFFIPPCGHLPPPPPTQQPPPTPEGIPPPPRRHYYPPFCNFHPYPFCRPPPICHHCITPRGHAPPPPALQPPPPTPTLSPPPPTLPPPPPALQPPPPTLTPSPPPPTLPPPLLRRDTPLSLLRHRGDRGVLVTGARRASRRTARPKAARAMARLSSSPSFIDHYSSSCRRRDSTHAVYFYYYRKRMEVMRQPACRLMSHCLSKENLNRALLRRRRLCWPAHASRQVARARSKRVRSIK</sequence>
<evidence type="ECO:0000313" key="3">
    <source>
        <dbReference type="EMBL" id="CAL5059482.1"/>
    </source>
</evidence>
<dbReference type="EMBL" id="OZ075114">
    <property type="protein sequence ID" value="CAL5059482.1"/>
    <property type="molecule type" value="Genomic_DNA"/>
</dbReference>
<protein>
    <submittedName>
        <fullName evidence="3">Uncharacterized protein</fullName>
    </submittedName>
</protein>
<accession>A0ABC9EM48</accession>
<dbReference type="AlphaFoldDB" id="A0ABC9EM48"/>
<feature type="compositionally biased region" description="Pro residues" evidence="1">
    <location>
        <begin position="92"/>
        <end position="140"/>
    </location>
</feature>
<evidence type="ECO:0000256" key="2">
    <source>
        <dbReference type="SAM" id="SignalP"/>
    </source>
</evidence>
<dbReference type="Proteomes" id="UP001497457">
    <property type="component" value="Chromosome 4rd"/>
</dbReference>
<reference evidence="4" key="1">
    <citation type="submission" date="2024-06" db="EMBL/GenBank/DDBJ databases">
        <authorList>
            <person name="Ryan C."/>
        </authorList>
    </citation>
    <scope>NUCLEOTIDE SEQUENCE [LARGE SCALE GENOMIC DNA]</scope>
</reference>
<organism evidence="3 4">
    <name type="scientific">Urochloa decumbens</name>
    <dbReference type="NCBI Taxonomy" id="240449"/>
    <lineage>
        <taxon>Eukaryota</taxon>
        <taxon>Viridiplantae</taxon>
        <taxon>Streptophyta</taxon>
        <taxon>Embryophyta</taxon>
        <taxon>Tracheophyta</taxon>
        <taxon>Spermatophyta</taxon>
        <taxon>Magnoliopsida</taxon>
        <taxon>Liliopsida</taxon>
        <taxon>Poales</taxon>
        <taxon>Poaceae</taxon>
        <taxon>PACMAD clade</taxon>
        <taxon>Panicoideae</taxon>
        <taxon>Panicodae</taxon>
        <taxon>Paniceae</taxon>
        <taxon>Melinidinae</taxon>
        <taxon>Urochloa</taxon>
    </lineage>
</organism>
<dbReference type="PROSITE" id="PS51257">
    <property type="entry name" value="PROKAR_LIPOPROTEIN"/>
    <property type="match status" value="1"/>
</dbReference>
<keyword evidence="2" id="KW-0732">Signal</keyword>
<keyword evidence="4" id="KW-1185">Reference proteome</keyword>
<reference evidence="3 4" key="2">
    <citation type="submission" date="2024-10" db="EMBL/GenBank/DDBJ databases">
        <authorList>
            <person name="Ryan C."/>
        </authorList>
    </citation>
    <scope>NUCLEOTIDE SEQUENCE [LARGE SCALE GENOMIC DNA]</scope>
</reference>
<gene>
    <name evidence="3" type="ORF">URODEC1_LOCUS96660</name>
</gene>